<sequence>MDVEEAVTTAGPSNDQKDCDNIAKTSTTATHSDDVSLETPFTERNPRCQETMGDGDEEARPKAPSGSKDSTAVDEDRLQLHILELTAKMSLLLPTNCCGQAYLLRTLVLLLKNKSAADSLIRCRPKLLWIGFSATSTLDAADRQIISSFGWLHLAADHHLCC</sequence>
<protein>
    <submittedName>
        <fullName evidence="1">Uncharacterized protein</fullName>
    </submittedName>
</protein>
<dbReference type="Proteomes" id="UP001056120">
    <property type="component" value="Linkage Group LG03"/>
</dbReference>
<evidence type="ECO:0000313" key="1">
    <source>
        <dbReference type="EMBL" id="KAI3821794.1"/>
    </source>
</evidence>
<evidence type="ECO:0000313" key="2">
    <source>
        <dbReference type="Proteomes" id="UP001056120"/>
    </source>
</evidence>
<comment type="caution">
    <text evidence="1">The sequence shown here is derived from an EMBL/GenBank/DDBJ whole genome shotgun (WGS) entry which is preliminary data.</text>
</comment>
<gene>
    <name evidence="1" type="ORF">L1987_09366</name>
</gene>
<dbReference type="EMBL" id="CM042020">
    <property type="protein sequence ID" value="KAI3821794.1"/>
    <property type="molecule type" value="Genomic_DNA"/>
</dbReference>
<proteinExistence type="predicted"/>
<name>A0ACB9JNN9_9ASTR</name>
<reference evidence="2" key="1">
    <citation type="journal article" date="2022" name="Mol. Ecol. Resour.">
        <title>The genomes of chicory, endive, great burdock and yacon provide insights into Asteraceae palaeo-polyploidization history and plant inulin production.</title>
        <authorList>
            <person name="Fan W."/>
            <person name="Wang S."/>
            <person name="Wang H."/>
            <person name="Wang A."/>
            <person name="Jiang F."/>
            <person name="Liu H."/>
            <person name="Zhao H."/>
            <person name="Xu D."/>
            <person name="Zhang Y."/>
        </authorList>
    </citation>
    <scope>NUCLEOTIDE SEQUENCE [LARGE SCALE GENOMIC DNA]</scope>
    <source>
        <strain evidence="2">cv. Yunnan</strain>
    </source>
</reference>
<reference evidence="1 2" key="2">
    <citation type="journal article" date="2022" name="Mol. Ecol. Resour.">
        <title>The genomes of chicory, endive, great burdock and yacon provide insights into Asteraceae paleo-polyploidization history and plant inulin production.</title>
        <authorList>
            <person name="Fan W."/>
            <person name="Wang S."/>
            <person name="Wang H."/>
            <person name="Wang A."/>
            <person name="Jiang F."/>
            <person name="Liu H."/>
            <person name="Zhao H."/>
            <person name="Xu D."/>
            <person name="Zhang Y."/>
        </authorList>
    </citation>
    <scope>NUCLEOTIDE SEQUENCE [LARGE SCALE GENOMIC DNA]</scope>
    <source>
        <strain evidence="2">cv. Yunnan</strain>
        <tissue evidence="1">Leaves</tissue>
    </source>
</reference>
<organism evidence="1 2">
    <name type="scientific">Smallanthus sonchifolius</name>
    <dbReference type="NCBI Taxonomy" id="185202"/>
    <lineage>
        <taxon>Eukaryota</taxon>
        <taxon>Viridiplantae</taxon>
        <taxon>Streptophyta</taxon>
        <taxon>Embryophyta</taxon>
        <taxon>Tracheophyta</taxon>
        <taxon>Spermatophyta</taxon>
        <taxon>Magnoliopsida</taxon>
        <taxon>eudicotyledons</taxon>
        <taxon>Gunneridae</taxon>
        <taxon>Pentapetalae</taxon>
        <taxon>asterids</taxon>
        <taxon>campanulids</taxon>
        <taxon>Asterales</taxon>
        <taxon>Asteraceae</taxon>
        <taxon>Asteroideae</taxon>
        <taxon>Heliantheae alliance</taxon>
        <taxon>Millerieae</taxon>
        <taxon>Smallanthus</taxon>
    </lineage>
</organism>
<keyword evidence="2" id="KW-1185">Reference proteome</keyword>
<accession>A0ACB9JNN9</accession>